<feature type="compositionally biased region" description="Low complexity" evidence="5">
    <location>
        <begin position="28"/>
        <end position="37"/>
    </location>
</feature>
<reference evidence="7 8" key="1">
    <citation type="journal article" date="2004" name="Nature">
        <title>Genome sequence of the ultrasmall unicellular red alga Cyanidioschyzon merolae 10D.</title>
        <authorList>
            <person name="Matsuzaki M."/>
            <person name="Misumi O."/>
            <person name="Shin-i T."/>
            <person name="Maruyama S."/>
            <person name="Takahara M."/>
            <person name="Miyagishima S."/>
            <person name="Mori T."/>
            <person name="Nishida K."/>
            <person name="Yagisawa F."/>
            <person name="Nishida K."/>
            <person name="Yoshida Y."/>
            <person name="Nishimura Y."/>
            <person name="Nakao S."/>
            <person name="Kobayashi T."/>
            <person name="Momoyama Y."/>
            <person name="Higashiyama T."/>
            <person name="Minoda A."/>
            <person name="Sano M."/>
            <person name="Nomoto H."/>
            <person name="Oishi K."/>
            <person name="Hayashi H."/>
            <person name="Ohta F."/>
            <person name="Nishizaka S."/>
            <person name="Haga S."/>
            <person name="Miura S."/>
            <person name="Morishita T."/>
            <person name="Kabeya Y."/>
            <person name="Terasawa K."/>
            <person name="Suzuki Y."/>
            <person name="Ishii Y."/>
            <person name="Asakawa S."/>
            <person name="Takano H."/>
            <person name="Ohta N."/>
            <person name="Kuroiwa H."/>
            <person name="Tanaka K."/>
            <person name="Shimizu N."/>
            <person name="Sugano S."/>
            <person name="Sato N."/>
            <person name="Nozaki H."/>
            <person name="Ogasawara N."/>
            <person name="Kohara Y."/>
            <person name="Kuroiwa T."/>
        </authorList>
    </citation>
    <scope>NUCLEOTIDE SEQUENCE [LARGE SCALE GENOMIC DNA]</scope>
    <source>
        <strain evidence="7 8">10D</strain>
    </source>
</reference>
<dbReference type="InterPro" id="IPR000222">
    <property type="entry name" value="PP2C_BS"/>
</dbReference>
<dbReference type="InterPro" id="IPR001932">
    <property type="entry name" value="PPM-type_phosphatase-like_dom"/>
</dbReference>
<dbReference type="STRING" id="280699.M1UWW3"/>
<dbReference type="SUPFAM" id="SSF81606">
    <property type="entry name" value="PP2C-like"/>
    <property type="match status" value="1"/>
</dbReference>
<evidence type="ECO:0000256" key="4">
    <source>
        <dbReference type="RuleBase" id="RU003465"/>
    </source>
</evidence>
<dbReference type="AlphaFoldDB" id="M1UWW3"/>
<evidence type="ECO:0000256" key="3">
    <source>
        <dbReference type="ARBA" id="ARBA00022912"/>
    </source>
</evidence>
<dbReference type="InterPro" id="IPR015655">
    <property type="entry name" value="PP2C"/>
</dbReference>
<gene>
    <name evidence="7" type="ORF">CYME_CMS179C</name>
</gene>
<dbReference type="GO" id="GO:0004722">
    <property type="term" value="F:protein serine/threonine phosphatase activity"/>
    <property type="evidence" value="ECO:0007669"/>
    <property type="project" value="InterPro"/>
</dbReference>
<evidence type="ECO:0000313" key="8">
    <source>
        <dbReference type="Proteomes" id="UP000007014"/>
    </source>
</evidence>
<reference evidence="7 8" key="2">
    <citation type="journal article" date="2007" name="BMC Biol.">
        <title>A 100%-complete sequence reveals unusually simple genomic features in the hot-spring red alga Cyanidioschyzon merolae.</title>
        <authorList>
            <person name="Nozaki H."/>
            <person name="Takano H."/>
            <person name="Misumi O."/>
            <person name="Terasawa K."/>
            <person name="Matsuzaki M."/>
            <person name="Maruyama S."/>
            <person name="Nishida K."/>
            <person name="Yagisawa F."/>
            <person name="Yoshida Y."/>
            <person name="Fujiwara T."/>
            <person name="Takio S."/>
            <person name="Tamura K."/>
            <person name="Chung S.J."/>
            <person name="Nakamura S."/>
            <person name="Kuroiwa H."/>
            <person name="Tanaka K."/>
            <person name="Sato N."/>
            <person name="Kuroiwa T."/>
        </authorList>
    </citation>
    <scope>NUCLEOTIDE SEQUENCE [LARGE SCALE GENOMIC DNA]</scope>
    <source>
        <strain evidence="7 8">10D</strain>
    </source>
</reference>
<evidence type="ECO:0000256" key="5">
    <source>
        <dbReference type="SAM" id="MobiDB-lite"/>
    </source>
</evidence>
<comment type="similarity">
    <text evidence="4">Belongs to the PP2C family.</text>
</comment>
<accession>M1UWW3</accession>
<dbReference type="Proteomes" id="UP000007014">
    <property type="component" value="Chromosome 19"/>
</dbReference>
<dbReference type="EMBL" id="AP006501">
    <property type="protein sequence ID" value="BAM82796.1"/>
    <property type="molecule type" value="Genomic_DNA"/>
</dbReference>
<organism evidence="7 8">
    <name type="scientific">Cyanidioschyzon merolae (strain NIES-3377 / 10D)</name>
    <name type="common">Unicellular red alga</name>
    <dbReference type="NCBI Taxonomy" id="280699"/>
    <lineage>
        <taxon>Eukaryota</taxon>
        <taxon>Rhodophyta</taxon>
        <taxon>Bangiophyceae</taxon>
        <taxon>Cyanidiales</taxon>
        <taxon>Cyanidiaceae</taxon>
        <taxon>Cyanidioschyzon</taxon>
    </lineage>
</organism>
<dbReference type="CDD" id="cd00143">
    <property type="entry name" value="PP2Cc"/>
    <property type="match status" value="1"/>
</dbReference>
<dbReference type="InterPro" id="IPR036457">
    <property type="entry name" value="PPM-type-like_dom_sf"/>
</dbReference>
<dbReference type="OMA" id="EMMMTHE"/>
<keyword evidence="8" id="KW-1185">Reference proteome</keyword>
<feature type="region of interest" description="Disordered" evidence="5">
    <location>
        <begin position="22"/>
        <end position="41"/>
    </location>
</feature>
<dbReference type="RefSeq" id="XP_005538832.1">
    <property type="nucleotide sequence ID" value="XM_005538775.1"/>
</dbReference>
<dbReference type="Gramene" id="CMS179CT">
    <property type="protein sequence ID" value="CMS179CT"/>
    <property type="gene ID" value="CMS179C"/>
</dbReference>
<protein>
    <submittedName>
        <fullName evidence="7">Similar to protein phosphatase 2C</fullName>
    </submittedName>
</protein>
<proteinExistence type="inferred from homology"/>
<keyword evidence="3 4" id="KW-0904">Protein phosphatase</keyword>
<dbReference type="SMART" id="SM00332">
    <property type="entry name" value="PP2Cc"/>
    <property type="match status" value="1"/>
</dbReference>
<dbReference type="PROSITE" id="PS01032">
    <property type="entry name" value="PPM_1"/>
    <property type="match status" value="1"/>
</dbReference>
<dbReference type="PROSITE" id="PS51746">
    <property type="entry name" value="PPM_2"/>
    <property type="match status" value="1"/>
</dbReference>
<feature type="domain" description="PPM-type phosphatase" evidence="6">
    <location>
        <begin position="76"/>
        <end position="351"/>
    </location>
</feature>
<dbReference type="HOGENOM" id="CLU_013173_1_1_1"/>
<dbReference type="PANTHER" id="PTHR47992">
    <property type="entry name" value="PROTEIN PHOSPHATASE"/>
    <property type="match status" value="1"/>
</dbReference>
<dbReference type="OrthoDB" id="10264738at2759"/>
<dbReference type="GeneID" id="16997600"/>
<name>M1UWW3_CYAM1</name>
<dbReference type="eggNOG" id="KOG0698">
    <property type="taxonomic scope" value="Eukaryota"/>
</dbReference>
<evidence type="ECO:0000256" key="2">
    <source>
        <dbReference type="ARBA" id="ARBA00022801"/>
    </source>
</evidence>
<sequence>MDAVEDRKQAVEFDGVEYKETQVGVGGRSRPPSSLPRRAGDTVQVERTAAAAPVPVTPATSSGDGLTPAMTLGTLSYGFAEDTNERYRRTNEDGHKFIFGFAGRADDMFFAIYDGHGGREAVSEVERRFHEVFAEELSRERQAVEGASGSSAASPPLSLERTRYPERCFQRAYARMDSELETQRCLYVGSTSITCLLRRDEDGRRYLHTANAGDSRAILVRRDGNALRLSYDHKASDENEARRVSDSGGFVVCHRVLGVLAVSRAFGDFAMKHVVISEPFTSTHVIEEGVDTHVVLACDGLFDVLSDEQVAQMILSDTRMRENAQYAAERLVRRALEDGSTDNVSCLVVKLD</sequence>
<keyword evidence="2 4" id="KW-0378">Hydrolase</keyword>
<evidence type="ECO:0000313" key="7">
    <source>
        <dbReference type="EMBL" id="BAM82796.1"/>
    </source>
</evidence>
<evidence type="ECO:0000256" key="1">
    <source>
        <dbReference type="ARBA" id="ARBA00022723"/>
    </source>
</evidence>
<evidence type="ECO:0000259" key="6">
    <source>
        <dbReference type="PROSITE" id="PS51746"/>
    </source>
</evidence>
<dbReference type="GO" id="GO:0046872">
    <property type="term" value="F:metal ion binding"/>
    <property type="evidence" value="ECO:0007669"/>
    <property type="project" value="UniProtKB-KW"/>
</dbReference>
<keyword evidence="1" id="KW-0479">Metal-binding</keyword>
<dbReference type="Gene3D" id="3.60.40.10">
    <property type="entry name" value="PPM-type phosphatase domain"/>
    <property type="match status" value="1"/>
</dbReference>
<dbReference type="Pfam" id="PF00481">
    <property type="entry name" value="PP2C"/>
    <property type="match status" value="1"/>
</dbReference>
<dbReference type="KEGG" id="cme:CYME_CMS179C"/>